<keyword evidence="4" id="KW-0067">ATP-binding</keyword>
<dbReference type="GO" id="GO:0005524">
    <property type="term" value="F:ATP binding"/>
    <property type="evidence" value="ECO:0007669"/>
    <property type="project" value="UniProtKB-KW"/>
</dbReference>
<dbReference type="InterPro" id="IPR002586">
    <property type="entry name" value="CobQ/CobB/MinD/ParA_Nub-bd_dom"/>
</dbReference>
<dbReference type="Pfam" id="PF07685">
    <property type="entry name" value="GATase_3"/>
    <property type="match status" value="1"/>
</dbReference>
<dbReference type="EMBL" id="SGBB01000004">
    <property type="protein sequence ID" value="RZD18944.1"/>
    <property type="molecule type" value="Genomic_DNA"/>
</dbReference>
<accession>A0A519BNU5</accession>
<dbReference type="Gene3D" id="3.40.50.300">
    <property type="entry name" value="P-loop containing nucleotide triphosphate hydrolases"/>
    <property type="match status" value="1"/>
</dbReference>
<evidence type="ECO:0000259" key="7">
    <source>
        <dbReference type="Pfam" id="PF01656"/>
    </source>
</evidence>
<feature type="domain" description="CobB/CobQ-like glutamine amidotransferase" evidence="8">
    <location>
        <begin position="277"/>
        <end position="443"/>
    </location>
</feature>
<evidence type="ECO:0000256" key="2">
    <source>
        <dbReference type="ARBA" id="ARBA00022598"/>
    </source>
</evidence>
<dbReference type="SUPFAM" id="SSF52317">
    <property type="entry name" value="Class I glutamine amidotransferase-like"/>
    <property type="match status" value="1"/>
</dbReference>
<dbReference type="NCBIfam" id="NF002204">
    <property type="entry name" value="PRK01077.1"/>
    <property type="match status" value="1"/>
</dbReference>
<dbReference type="PROSITE" id="PS51274">
    <property type="entry name" value="GATASE_COBBQ"/>
    <property type="match status" value="1"/>
</dbReference>
<sequence length="588" mass="67236">MISSPFAVLFSSDRSSSGKSTFTLAFSRLIKERNIHISLFKIGPDFIDPIVLGAACKCNVTNLDSFLIPKNRLNNLFINNDDNNNNDNGGNKIIKTSFIIEGAMGLYDGKSYIIAERFKPPVVLIMDARRISSTMASLIYGLKNYKKGIIISGVILNNISSERHYQIIASEIKKNIKDIKVFGYISTDDKNISIKERHLGLATPGYFSSDKEFEEKVDKIKIAVMKNINIDLLIKTLIKDSKAFFSILKTNEKNNFYCGNENKKTISKISNRSNKIKIAVAYDNAFLFYYQFNFEIFKKFNAEIIFFSPIKDKSIPEGIKAIYIGGGYPELYAEELAENINLKKEIYKFYKNNGLIFAECGGLMYLSKKLIYKSQKYDFLNILPFVSTMDGTKLTLGYRTVYLSKNSFLGKENLKINGHEFHYSKLLLNLNNDKENNNKYDNKYKNEYNSEYNKDKYNSKYNNNDDDNKYGKKYKNNNLNNINYSNEIKINKNINDNQSVIDYNISSNNKISNAINDGNNNFSIESLSNFNVEYVFAVKNISSDNLTAPKINEGYKTLNAIGTYVHISFFSNQRIAKNFIESAKKLSL</sequence>
<evidence type="ECO:0000256" key="1">
    <source>
        <dbReference type="ARBA" id="ARBA00001946"/>
    </source>
</evidence>
<dbReference type="AlphaFoldDB" id="A0A519BNU5"/>
<dbReference type="InterPro" id="IPR004484">
    <property type="entry name" value="CbiA/CobB_synth"/>
</dbReference>
<dbReference type="NCBIfam" id="TIGR00379">
    <property type="entry name" value="cobB"/>
    <property type="match status" value="1"/>
</dbReference>
<feature type="domain" description="CobQ/CobB/MinD/ParA nucleotide binding" evidence="7">
    <location>
        <begin position="11"/>
        <end position="199"/>
    </location>
</feature>
<dbReference type="Pfam" id="PF01656">
    <property type="entry name" value="CbiA"/>
    <property type="match status" value="1"/>
</dbReference>
<evidence type="ECO:0000256" key="6">
    <source>
        <dbReference type="ARBA" id="ARBA00022962"/>
    </source>
</evidence>
<comment type="caution">
    <text evidence="9">The sequence shown here is derived from an EMBL/GenBank/DDBJ whole genome shotgun (WGS) entry which is preliminary data.</text>
</comment>
<keyword evidence="3" id="KW-0547">Nucleotide-binding</keyword>
<evidence type="ECO:0000259" key="8">
    <source>
        <dbReference type="Pfam" id="PF07685"/>
    </source>
</evidence>
<dbReference type="PANTHER" id="PTHR43873">
    <property type="entry name" value="COBYRINATE A,C-DIAMIDE SYNTHASE"/>
    <property type="match status" value="1"/>
</dbReference>
<organism evidence="9 10">
    <name type="scientific">Candidatus Acididesulfobacter diazotrophicus</name>
    <dbReference type="NCBI Taxonomy" id="2597226"/>
    <lineage>
        <taxon>Bacteria</taxon>
        <taxon>Deltaproteobacteria</taxon>
        <taxon>Candidatus Acidulodesulfobacterales</taxon>
        <taxon>Candidatus Acididesulfobacter</taxon>
    </lineage>
</organism>
<gene>
    <name evidence="9" type="ORF">EVG15_03800</name>
</gene>
<evidence type="ECO:0000313" key="10">
    <source>
        <dbReference type="Proteomes" id="UP000319296"/>
    </source>
</evidence>
<dbReference type="InterPro" id="IPR011698">
    <property type="entry name" value="GATase_3"/>
</dbReference>
<protein>
    <submittedName>
        <fullName evidence="9">Cobyrinate a,c-diamide synthase</fullName>
    </submittedName>
</protein>
<proteinExistence type="predicted"/>
<dbReference type="PANTHER" id="PTHR43873:SF1">
    <property type="entry name" value="COBYRINATE A,C-DIAMIDE SYNTHASE"/>
    <property type="match status" value="1"/>
</dbReference>
<dbReference type="SUPFAM" id="SSF52540">
    <property type="entry name" value="P-loop containing nucleoside triphosphate hydrolases"/>
    <property type="match status" value="1"/>
</dbReference>
<comment type="cofactor">
    <cofactor evidence="1">
        <name>Mg(2+)</name>
        <dbReference type="ChEBI" id="CHEBI:18420"/>
    </cofactor>
</comment>
<dbReference type="InterPro" id="IPR027417">
    <property type="entry name" value="P-loop_NTPase"/>
</dbReference>
<evidence type="ECO:0000313" key="9">
    <source>
        <dbReference type="EMBL" id="RZD18944.1"/>
    </source>
</evidence>
<dbReference type="GO" id="GO:0042242">
    <property type="term" value="F:cobyrinic acid a,c-diamide synthase activity"/>
    <property type="evidence" value="ECO:0007669"/>
    <property type="project" value="InterPro"/>
</dbReference>
<reference evidence="9 10" key="1">
    <citation type="journal article" date="2019" name="ISME J.">
        <title>Insights into ecological role of a new deltaproteobacterial order Candidatus Acidulodesulfobacterales by metagenomics and metatranscriptomics.</title>
        <authorList>
            <person name="Tan S."/>
            <person name="Liu J."/>
            <person name="Fang Y."/>
            <person name="Hedlund B.P."/>
            <person name="Lian Z.H."/>
            <person name="Huang L.Y."/>
            <person name="Li J.T."/>
            <person name="Huang L.N."/>
            <person name="Li W.J."/>
            <person name="Jiang H.C."/>
            <person name="Dong H.L."/>
            <person name="Shu W.S."/>
        </authorList>
    </citation>
    <scope>NUCLEOTIDE SEQUENCE [LARGE SCALE GENOMIC DNA]</scope>
    <source>
        <strain evidence="9">AP1</strain>
    </source>
</reference>
<evidence type="ECO:0000256" key="3">
    <source>
        <dbReference type="ARBA" id="ARBA00022741"/>
    </source>
</evidence>
<keyword evidence="2" id="KW-0436">Ligase</keyword>
<evidence type="ECO:0000256" key="5">
    <source>
        <dbReference type="ARBA" id="ARBA00022842"/>
    </source>
</evidence>
<name>A0A519BNU5_9DELT</name>
<evidence type="ECO:0000256" key="4">
    <source>
        <dbReference type="ARBA" id="ARBA00022840"/>
    </source>
</evidence>
<dbReference type="Proteomes" id="UP000319296">
    <property type="component" value="Unassembled WGS sequence"/>
</dbReference>
<dbReference type="InterPro" id="IPR029062">
    <property type="entry name" value="Class_I_gatase-like"/>
</dbReference>
<keyword evidence="6" id="KW-0315">Glutamine amidotransferase</keyword>
<dbReference type="Gene3D" id="3.40.50.880">
    <property type="match status" value="1"/>
</dbReference>
<keyword evidence="5" id="KW-0460">Magnesium</keyword>